<name>A0A9N9AB65_9GLOM</name>
<accession>A0A9N9AB65</accession>
<evidence type="ECO:0000313" key="2">
    <source>
        <dbReference type="Proteomes" id="UP000789342"/>
    </source>
</evidence>
<proteinExistence type="predicted"/>
<keyword evidence="2" id="KW-1185">Reference proteome</keyword>
<gene>
    <name evidence="1" type="ORF">AMORRO_LOCUS4368</name>
</gene>
<evidence type="ECO:0000313" key="1">
    <source>
        <dbReference type="EMBL" id="CAG8524460.1"/>
    </source>
</evidence>
<reference evidence="1" key="1">
    <citation type="submission" date="2021-06" db="EMBL/GenBank/DDBJ databases">
        <authorList>
            <person name="Kallberg Y."/>
            <person name="Tangrot J."/>
            <person name="Rosling A."/>
        </authorList>
    </citation>
    <scope>NUCLEOTIDE SEQUENCE</scope>
    <source>
        <strain evidence="1">CL551</strain>
    </source>
</reference>
<organism evidence="1 2">
    <name type="scientific">Acaulospora morrowiae</name>
    <dbReference type="NCBI Taxonomy" id="94023"/>
    <lineage>
        <taxon>Eukaryota</taxon>
        <taxon>Fungi</taxon>
        <taxon>Fungi incertae sedis</taxon>
        <taxon>Mucoromycota</taxon>
        <taxon>Glomeromycotina</taxon>
        <taxon>Glomeromycetes</taxon>
        <taxon>Diversisporales</taxon>
        <taxon>Acaulosporaceae</taxon>
        <taxon>Acaulospora</taxon>
    </lineage>
</organism>
<dbReference type="Proteomes" id="UP000789342">
    <property type="component" value="Unassembled WGS sequence"/>
</dbReference>
<sequence length="162" mass="19049">MSATLLLPSRVFLLTRPSLKRTHMWIRSYSRKTDSILDVFRIRIDLIDVNHIPNASNLNTKILNFQSDVHEAILKFQCDVAEERFNLLEKKEGEKLDLLKRKEAEKLNMLECMKEEKSRLWKEKESEKVKIQQEKDVEVMNLKMEITKLKVLMAAHGVKDLA</sequence>
<dbReference type="EMBL" id="CAJVPV010002361">
    <property type="protein sequence ID" value="CAG8524460.1"/>
    <property type="molecule type" value="Genomic_DNA"/>
</dbReference>
<protein>
    <submittedName>
        <fullName evidence="1">10149_t:CDS:1</fullName>
    </submittedName>
</protein>
<comment type="caution">
    <text evidence="1">The sequence shown here is derived from an EMBL/GenBank/DDBJ whole genome shotgun (WGS) entry which is preliminary data.</text>
</comment>
<dbReference type="AlphaFoldDB" id="A0A9N9AB65"/>